<reference evidence="2 3" key="1">
    <citation type="submission" date="2023-07" db="EMBL/GenBank/DDBJ databases">
        <title>Sequencing the genomes of 1000 actinobacteria strains.</title>
        <authorList>
            <person name="Klenk H.-P."/>
        </authorList>
    </citation>
    <scope>NUCLEOTIDE SEQUENCE [LARGE SCALE GENOMIC DNA]</scope>
    <source>
        <strain evidence="2 3">DSM 44109</strain>
    </source>
</reference>
<accession>A0ABT9RF58</accession>
<organism evidence="2 3">
    <name type="scientific">Streptosporangium brasiliense</name>
    <dbReference type="NCBI Taxonomy" id="47480"/>
    <lineage>
        <taxon>Bacteria</taxon>
        <taxon>Bacillati</taxon>
        <taxon>Actinomycetota</taxon>
        <taxon>Actinomycetes</taxon>
        <taxon>Streptosporangiales</taxon>
        <taxon>Streptosporangiaceae</taxon>
        <taxon>Streptosporangium</taxon>
    </lineage>
</organism>
<evidence type="ECO:0000313" key="2">
    <source>
        <dbReference type="EMBL" id="MDP9867901.1"/>
    </source>
</evidence>
<keyword evidence="3" id="KW-1185">Reference proteome</keyword>
<dbReference type="RefSeq" id="WP_306870064.1">
    <property type="nucleotide sequence ID" value="NZ_JAUSRB010000002.1"/>
</dbReference>
<feature type="region of interest" description="Disordered" evidence="1">
    <location>
        <begin position="1"/>
        <end position="39"/>
    </location>
</feature>
<protein>
    <submittedName>
        <fullName evidence="2">Uncharacterized protein</fullName>
    </submittedName>
</protein>
<evidence type="ECO:0000313" key="3">
    <source>
        <dbReference type="Proteomes" id="UP001230426"/>
    </source>
</evidence>
<sequence>MITNSSADLSEPPAVYTGRVRGGRAERPSAPDGQYTFDPATDGRTGVWVTYADTGTAWKVQV</sequence>
<gene>
    <name evidence="2" type="ORF">J2S55_007167</name>
</gene>
<evidence type="ECO:0000256" key="1">
    <source>
        <dbReference type="SAM" id="MobiDB-lite"/>
    </source>
</evidence>
<comment type="caution">
    <text evidence="2">The sequence shown here is derived from an EMBL/GenBank/DDBJ whole genome shotgun (WGS) entry which is preliminary data.</text>
</comment>
<dbReference type="Proteomes" id="UP001230426">
    <property type="component" value="Unassembled WGS sequence"/>
</dbReference>
<dbReference type="EMBL" id="JAUSRB010000002">
    <property type="protein sequence ID" value="MDP9867901.1"/>
    <property type="molecule type" value="Genomic_DNA"/>
</dbReference>
<proteinExistence type="predicted"/>
<name>A0ABT9RF58_9ACTN</name>